<dbReference type="InterPro" id="IPR050523">
    <property type="entry name" value="AKR_Detox_Biosynth"/>
</dbReference>
<dbReference type="InterPro" id="IPR023210">
    <property type="entry name" value="NADP_OxRdtase_dom"/>
</dbReference>
<organism evidence="3 4">
    <name type="scientific">Kribbella qitaiheensis</name>
    <dbReference type="NCBI Taxonomy" id="1544730"/>
    <lineage>
        <taxon>Bacteria</taxon>
        <taxon>Bacillati</taxon>
        <taxon>Actinomycetota</taxon>
        <taxon>Actinomycetes</taxon>
        <taxon>Propionibacteriales</taxon>
        <taxon>Kribbellaceae</taxon>
        <taxon>Kribbella</taxon>
    </lineage>
</organism>
<gene>
    <name evidence="3" type="ORF">F1D05_04420</name>
</gene>
<keyword evidence="4" id="KW-1185">Reference proteome</keyword>
<evidence type="ECO:0000313" key="4">
    <source>
        <dbReference type="Proteomes" id="UP000515563"/>
    </source>
</evidence>
<dbReference type="PROSITE" id="PS51257">
    <property type="entry name" value="PROKAR_LIPOPROTEIN"/>
    <property type="match status" value="1"/>
</dbReference>
<dbReference type="GO" id="GO:0016491">
    <property type="term" value="F:oxidoreductase activity"/>
    <property type="evidence" value="ECO:0007669"/>
    <property type="project" value="UniProtKB-KW"/>
</dbReference>
<dbReference type="PANTHER" id="PTHR43364:SF4">
    <property type="entry name" value="NAD(P)-LINKED OXIDOREDUCTASE SUPERFAMILY PROTEIN"/>
    <property type="match status" value="1"/>
</dbReference>
<protein>
    <submittedName>
        <fullName evidence="3">Aldo/keto reductase</fullName>
    </submittedName>
</protein>
<dbReference type="Proteomes" id="UP000515563">
    <property type="component" value="Chromosome"/>
</dbReference>
<dbReference type="RefSeq" id="WP_185446133.1">
    <property type="nucleotide sequence ID" value="NZ_CP043661.1"/>
</dbReference>
<feature type="domain" description="NADP-dependent oxidoreductase" evidence="2">
    <location>
        <begin position="19"/>
        <end position="315"/>
    </location>
</feature>
<accession>A0A7G6WTI7</accession>
<dbReference type="SUPFAM" id="SSF51430">
    <property type="entry name" value="NAD(P)-linked oxidoreductase"/>
    <property type="match status" value="1"/>
</dbReference>
<dbReference type="Pfam" id="PF00248">
    <property type="entry name" value="Aldo_ket_red"/>
    <property type="match status" value="1"/>
</dbReference>
<sequence length="316" mass="33696">MTDMEYRQLGDSGLTVSVVGLGCNNLGRRLGADRAAAVVNAAVDAGITLFDTADIYGLGSEHGTSEELLGQALGKRRADVVIATKFGGDMHGENGPDWGVRGSRRYIRKAVESSLRRLGTDWIDLYQLHFPDPVTPIEETLAALSELVAEGKVRYIGSSQFAGWQVVDADWAARTSGSEHFISAQNRYSLLERDVEDELIPACEHLGIGVLPFFPLSSGLLTGKYKRGEAAPEGSRLATQPDRLSSADFDRIEALETFAAERDLTLIDVAIGGLAAQPAVASVIAGATSPEQIEQNVAAGLWSPTPADLAALDELT</sequence>
<reference evidence="4" key="1">
    <citation type="submission" date="2019-09" db="EMBL/GenBank/DDBJ databases">
        <title>Antimicrobial potential of Antarctic Bacteria.</title>
        <authorList>
            <person name="Benaud N."/>
            <person name="Edwards R.J."/>
            <person name="Ferrari B.C."/>
        </authorList>
    </citation>
    <scope>NUCLEOTIDE SEQUENCE [LARGE SCALE GENOMIC DNA]</scope>
    <source>
        <strain evidence="4">SPB151</strain>
    </source>
</reference>
<dbReference type="GO" id="GO:0005829">
    <property type="term" value="C:cytosol"/>
    <property type="evidence" value="ECO:0007669"/>
    <property type="project" value="TreeGrafter"/>
</dbReference>
<dbReference type="PANTHER" id="PTHR43364">
    <property type="entry name" value="NADH-SPECIFIC METHYLGLYOXAL REDUCTASE-RELATED"/>
    <property type="match status" value="1"/>
</dbReference>
<dbReference type="EMBL" id="CP043661">
    <property type="protein sequence ID" value="QNE17302.1"/>
    <property type="molecule type" value="Genomic_DNA"/>
</dbReference>
<proteinExistence type="predicted"/>
<evidence type="ECO:0000259" key="2">
    <source>
        <dbReference type="Pfam" id="PF00248"/>
    </source>
</evidence>
<evidence type="ECO:0000313" key="3">
    <source>
        <dbReference type="EMBL" id="QNE17302.1"/>
    </source>
</evidence>
<dbReference type="KEGG" id="kqi:F1D05_04420"/>
<keyword evidence="1" id="KW-0560">Oxidoreductase</keyword>
<evidence type="ECO:0000256" key="1">
    <source>
        <dbReference type="ARBA" id="ARBA00023002"/>
    </source>
</evidence>
<reference evidence="3 4" key="2">
    <citation type="journal article" date="2020" name="Microbiol. Resour. Announc.">
        <title>Antarctic desert soil bacteria exhibit high novel natural product potential, evaluated through long-read genome sequencing and comparative genomics.</title>
        <authorList>
            <person name="Benaud N."/>
            <person name="Edwards R.J."/>
            <person name="Amos T.G."/>
            <person name="D'Agostino P.M."/>
            <person name="Gutierrez-Chavez C."/>
            <person name="Montgomery K."/>
            <person name="Nicetic I."/>
            <person name="Ferrari B.C."/>
        </authorList>
    </citation>
    <scope>NUCLEOTIDE SEQUENCE [LARGE SCALE GENOMIC DNA]</scope>
    <source>
        <strain evidence="3 4">SPB151</strain>
    </source>
</reference>
<dbReference type="FunFam" id="3.20.20.100:FF:000004">
    <property type="entry name" value="Oxidoreductase, aldo/keto reductase"/>
    <property type="match status" value="1"/>
</dbReference>
<dbReference type="AlphaFoldDB" id="A0A7G6WTI7"/>
<dbReference type="Gene3D" id="3.20.20.100">
    <property type="entry name" value="NADP-dependent oxidoreductase domain"/>
    <property type="match status" value="1"/>
</dbReference>
<dbReference type="InterPro" id="IPR036812">
    <property type="entry name" value="NAD(P)_OxRdtase_dom_sf"/>
</dbReference>
<name>A0A7G6WTI7_9ACTN</name>